<evidence type="ECO:0000259" key="4">
    <source>
        <dbReference type="PROSITE" id="PS50043"/>
    </source>
</evidence>
<dbReference type="InterPro" id="IPR000792">
    <property type="entry name" value="Tscrpt_reg_LuxR_C"/>
</dbReference>
<sequence length="754" mass="80619">MDTGPRERRDGSPATVPALPRWLVPRPRLTDRLSWGTCGPLTVIVGPVGAGKTALAVEWAHTGRSPGPVAWVTCDGRDEQPDMFWSRVAGALRAAGADVPPFVAASGGPPSVAGPVSGPAARRAPVVLVLDDFRTEPGSPTAEGVLGLLKQSAPALRLVVLARRDPPLHLHRFRLSGELTELRTRDLAFDDRETAALLAQHGVELAKPVVGALRERADGWAAGLRLAAMSMEKQPSPEKFVAQFAGDDEAVVSYLVEEVLDVQPVGMRRLLLTTSVLEQMNAELATELAGEEAGSHFAALVRENSFLQPTGHGWYRCHRMFADVLRMRLRHETPALVPELHRRAAAWLGDHGLLADAVRHWSAAGDHRRADRLIVHRLAIGQVLGLTGDRLPDGLVRRPEAGAADGPESTLVSAAAALAQGDDRVCADSLAGAGRLVGELPADEEDRSTRCRLTHAVIRMARDRSRAPEAARSAAAEAESLCPRLTRATLAAHPEIPALALAIRGHGQLRDGSLRAASVSLTAGLKAACAAGNGVLRRDCLVDLALLETLRGRFRAAGEFVTHACQPPLPAWTPTDRSRSSLHVVRAWTGLARGEPAQARREIGHARAVLRHAPDPFVAEICTLVAGLTEAAEQGGPSAACIGDVLAGCRLPAELLRTMEPGCTAVLGPSGGPRTRVLARPEPPLVAPHPVERLSTREREVLGRLAQMMTTEEIAADLYLSVNTVKTHLKSVYRKLAVTRRSAAVRRARELDLL</sequence>
<gene>
    <name evidence="5" type="ORF">GKJPGBOP_07767</name>
</gene>
<dbReference type="SMART" id="SM00421">
    <property type="entry name" value="HTH_LUXR"/>
    <property type="match status" value="1"/>
</dbReference>
<feature type="domain" description="HTH luxR-type" evidence="4">
    <location>
        <begin position="687"/>
        <end position="752"/>
    </location>
</feature>
<dbReference type="InterPro" id="IPR059106">
    <property type="entry name" value="WHD_MalT"/>
</dbReference>
<dbReference type="AlphaFoldDB" id="A0A401WF93"/>
<comment type="caution">
    <text evidence="5">The sequence shown here is derived from an EMBL/GenBank/DDBJ whole genome shotgun (WGS) entry which is preliminary data.</text>
</comment>
<dbReference type="EMBL" id="BHZD01000001">
    <property type="protein sequence ID" value="GCD47972.1"/>
    <property type="molecule type" value="Genomic_DNA"/>
</dbReference>
<dbReference type="RefSeq" id="WP_125057977.1">
    <property type="nucleotide sequence ID" value="NZ_BHZD01000001.1"/>
</dbReference>
<keyword evidence="6" id="KW-1185">Reference proteome</keyword>
<dbReference type="Pfam" id="PF00196">
    <property type="entry name" value="GerE"/>
    <property type="match status" value="1"/>
</dbReference>
<accession>A0A401WF93</accession>
<dbReference type="Gene3D" id="3.40.50.300">
    <property type="entry name" value="P-loop containing nucleotide triphosphate hydrolases"/>
    <property type="match status" value="1"/>
</dbReference>
<dbReference type="PRINTS" id="PR00038">
    <property type="entry name" value="HTHLUXR"/>
</dbReference>
<keyword evidence="1" id="KW-0805">Transcription regulation</keyword>
<dbReference type="SUPFAM" id="SSF52540">
    <property type="entry name" value="P-loop containing nucleoside triphosphate hydrolases"/>
    <property type="match status" value="1"/>
</dbReference>
<dbReference type="InterPro" id="IPR036388">
    <property type="entry name" value="WH-like_DNA-bd_sf"/>
</dbReference>
<evidence type="ECO:0000256" key="1">
    <source>
        <dbReference type="ARBA" id="ARBA00023015"/>
    </source>
</evidence>
<reference evidence="5 6" key="1">
    <citation type="submission" date="2018-11" db="EMBL/GenBank/DDBJ databases">
        <title>Whole genome sequence of Streptomyces paromomycinus NBRC 15454(T).</title>
        <authorList>
            <person name="Komaki H."/>
            <person name="Tamura T."/>
        </authorList>
    </citation>
    <scope>NUCLEOTIDE SEQUENCE [LARGE SCALE GENOMIC DNA]</scope>
    <source>
        <strain evidence="5 6">NBRC 15454</strain>
    </source>
</reference>
<dbReference type="PANTHER" id="PTHR44688:SF16">
    <property type="entry name" value="DNA-BINDING TRANSCRIPTIONAL ACTIVATOR DEVR_DOSR"/>
    <property type="match status" value="1"/>
</dbReference>
<dbReference type="GO" id="GO:0006355">
    <property type="term" value="P:regulation of DNA-templated transcription"/>
    <property type="evidence" value="ECO:0007669"/>
    <property type="project" value="InterPro"/>
</dbReference>
<dbReference type="SUPFAM" id="SSF46894">
    <property type="entry name" value="C-terminal effector domain of the bipartite response regulators"/>
    <property type="match status" value="1"/>
</dbReference>
<evidence type="ECO:0000313" key="5">
    <source>
        <dbReference type="EMBL" id="GCD47972.1"/>
    </source>
</evidence>
<protein>
    <submittedName>
        <fullName evidence="5">Transcriptional regulator</fullName>
    </submittedName>
</protein>
<dbReference type="PROSITE" id="PS50043">
    <property type="entry name" value="HTH_LUXR_2"/>
    <property type="match status" value="1"/>
</dbReference>
<proteinExistence type="predicted"/>
<name>A0A401WF93_STREY</name>
<dbReference type="InterPro" id="IPR016032">
    <property type="entry name" value="Sig_transdc_resp-reg_C-effctor"/>
</dbReference>
<dbReference type="PANTHER" id="PTHR44688">
    <property type="entry name" value="DNA-BINDING TRANSCRIPTIONAL ACTIVATOR DEVR_DOSR"/>
    <property type="match status" value="1"/>
</dbReference>
<keyword evidence="3" id="KW-0804">Transcription</keyword>
<keyword evidence="2" id="KW-0238">DNA-binding</keyword>
<dbReference type="InterPro" id="IPR027417">
    <property type="entry name" value="P-loop_NTPase"/>
</dbReference>
<evidence type="ECO:0000256" key="3">
    <source>
        <dbReference type="ARBA" id="ARBA00023163"/>
    </source>
</evidence>
<dbReference type="GO" id="GO:0003677">
    <property type="term" value="F:DNA binding"/>
    <property type="evidence" value="ECO:0007669"/>
    <property type="project" value="UniProtKB-KW"/>
</dbReference>
<evidence type="ECO:0000313" key="6">
    <source>
        <dbReference type="Proteomes" id="UP000286746"/>
    </source>
</evidence>
<evidence type="ECO:0000256" key="2">
    <source>
        <dbReference type="ARBA" id="ARBA00023125"/>
    </source>
</evidence>
<dbReference type="Proteomes" id="UP000286746">
    <property type="component" value="Unassembled WGS sequence"/>
</dbReference>
<dbReference type="Pfam" id="PF25873">
    <property type="entry name" value="WHD_MalT"/>
    <property type="match status" value="1"/>
</dbReference>
<dbReference type="CDD" id="cd06170">
    <property type="entry name" value="LuxR_C_like"/>
    <property type="match status" value="1"/>
</dbReference>
<organism evidence="5 6">
    <name type="scientific">Streptomyces paromomycinus</name>
    <name type="common">Streptomyces rimosus subsp. paromomycinus</name>
    <dbReference type="NCBI Taxonomy" id="92743"/>
    <lineage>
        <taxon>Bacteria</taxon>
        <taxon>Bacillati</taxon>
        <taxon>Actinomycetota</taxon>
        <taxon>Actinomycetes</taxon>
        <taxon>Kitasatosporales</taxon>
        <taxon>Streptomycetaceae</taxon>
        <taxon>Streptomyces</taxon>
    </lineage>
</organism>
<dbReference type="Gene3D" id="1.10.10.10">
    <property type="entry name" value="Winged helix-like DNA-binding domain superfamily/Winged helix DNA-binding domain"/>
    <property type="match status" value="1"/>
</dbReference>